<evidence type="ECO:0000256" key="7">
    <source>
        <dbReference type="PROSITE-ProRule" id="PRU00282"/>
    </source>
</evidence>
<evidence type="ECO:0000256" key="2">
    <source>
        <dbReference type="ARBA" id="ARBA00004325"/>
    </source>
</evidence>
<protein>
    <recommendedName>
        <fullName evidence="11">Mitochondrial carrier domain-containing protein</fullName>
    </recommendedName>
</protein>
<feature type="compositionally biased region" description="Acidic residues" evidence="8">
    <location>
        <begin position="105"/>
        <end position="124"/>
    </location>
</feature>
<dbReference type="InterPro" id="IPR023395">
    <property type="entry name" value="MCP_dom_sf"/>
</dbReference>
<dbReference type="Gene3D" id="1.50.40.10">
    <property type="entry name" value="Mitochondrial carrier domain"/>
    <property type="match status" value="1"/>
</dbReference>
<proteinExistence type="predicted"/>
<sequence length="400" mass="43866">MAHQGPSQYRPYYNPQPASYASAIDRPEYAAAAAAAANATVTDFMAQDYLEAPGLPSVETLSALAQFYALDYIATLIAQPFENAKILMQIQQLSPALAQEAAQMDNDEVHDDEEEEDEEPDYFGEGERSAYRRQTIPERRATDRRGYVQQNDDDAVTRPPWQLKAHYPTSLHTTMGDVWRMEGIIGSFKAANTTFVYKLMQEGIEGWLTGALSVLAGIPDPSLVLDPTSDGHLSLLVRLVAVSISAVLLAPLDMARTRIIATPASEPRGLVHTLRQLPSRFCPGPLVLPTILERAVPAAIQHLLADVFEPISSLVQLVVWLPLETLLRRAQMKLSPPRKPMVHLGAYTGMLGTPWWIARQEADGVFGLYRGWKAGVLGVAGVYGLGMLAASKDIRAGTEF</sequence>
<dbReference type="EMBL" id="MCFI01000016">
    <property type="protein sequence ID" value="ORY78955.1"/>
    <property type="molecule type" value="Genomic_DNA"/>
</dbReference>
<evidence type="ECO:0000256" key="5">
    <source>
        <dbReference type="ARBA" id="ARBA00022989"/>
    </source>
</evidence>
<evidence type="ECO:0000256" key="6">
    <source>
        <dbReference type="ARBA" id="ARBA00023136"/>
    </source>
</evidence>
<dbReference type="RefSeq" id="XP_040723587.1">
    <property type="nucleotide sequence ID" value="XM_040869763.1"/>
</dbReference>
<evidence type="ECO:0000256" key="8">
    <source>
        <dbReference type="SAM" id="MobiDB-lite"/>
    </source>
</evidence>
<evidence type="ECO:0000313" key="9">
    <source>
        <dbReference type="EMBL" id="ORY78955.1"/>
    </source>
</evidence>
<dbReference type="OMA" id="KTILQVY"/>
<accession>A0A1Y2F7R7</accession>
<keyword evidence="3 7" id="KW-0812">Transmembrane</keyword>
<dbReference type="SUPFAM" id="SSF103506">
    <property type="entry name" value="Mitochondrial carrier"/>
    <property type="match status" value="1"/>
</dbReference>
<organism evidence="9 10">
    <name type="scientific">Protomyces lactucae-debilis</name>
    <dbReference type="NCBI Taxonomy" id="2754530"/>
    <lineage>
        <taxon>Eukaryota</taxon>
        <taxon>Fungi</taxon>
        <taxon>Dikarya</taxon>
        <taxon>Ascomycota</taxon>
        <taxon>Taphrinomycotina</taxon>
        <taxon>Taphrinomycetes</taxon>
        <taxon>Taphrinales</taxon>
        <taxon>Protomycetaceae</taxon>
        <taxon>Protomyces</taxon>
    </lineage>
</organism>
<dbReference type="Proteomes" id="UP000193685">
    <property type="component" value="Unassembled WGS sequence"/>
</dbReference>
<dbReference type="STRING" id="56484.A0A1Y2F7R7"/>
<evidence type="ECO:0000313" key="10">
    <source>
        <dbReference type="Proteomes" id="UP000193685"/>
    </source>
</evidence>
<dbReference type="OrthoDB" id="77989at2759"/>
<evidence type="ECO:0008006" key="11">
    <source>
        <dbReference type="Google" id="ProtNLM"/>
    </source>
</evidence>
<comment type="caution">
    <text evidence="9">The sequence shown here is derived from an EMBL/GenBank/DDBJ whole genome shotgun (WGS) entry which is preliminary data.</text>
</comment>
<gene>
    <name evidence="9" type="ORF">BCR37DRAFT_381823</name>
</gene>
<feature type="repeat" description="Solcar" evidence="7">
    <location>
        <begin position="300"/>
        <end position="397"/>
    </location>
</feature>
<keyword evidence="6 7" id="KW-0472">Membrane</keyword>
<evidence type="ECO:0000256" key="1">
    <source>
        <dbReference type="ARBA" id="ARBA00004141"/>
    </source>
</evidence>
<comment type="subcellular location">
    <subcellularLocation>
        <location evidence="1">Membrane</location>
        <topology evidence="1">Multi-pass membrane protein</topology>
    </subcellularLocation>
    <subcellularLocation>
        <location evidence="2">Mitochondrion membrane</location>
    </subcellularLocation>
</comment>
<evidence type="ECO:0000256" key="4">
    <source>
        <dbReference type="ARBA" id="ARBA00022737"/>
    </source>
</evidence>
<name>A0A1Y2F7R7_PROLT</name>
<reference evidence="9 10" key="1">
    <citation type="submission" date="2016-07" db="EMBL/GenBank/DDBJ databases">
        <title>Pervasive Adenine N6-methylation of Active Genes in Fungi.</title>
        <authorList>
            <consortium name="DOE Joint Genome Institute"/>
            <person name="Mondo S.J."/>
            <person name="Dannebaum R.O."/>
            <person name="Kuo R.C."/>
            <person name="Labutti K."/>
            <person name="Haridas S."/>
            <person name="Kuo A."/>
            <person name="Salamov A."/>
            <person name="Ahrendt S.R."/>
            <person name="Lipzen A."/>
            <person name="Sullivan W."/>
            <person name="Andreopoulos W.B."/>
            <person name="Clum A."/>
            <person name="Lindquist E."/>
            <person name="Daum C."/>
            <person name="Ramamoorthy G.K."/>
            <person name="Gryganskyi A."/>
            <person name="Culley D."/>
            <person name="Magnuson J.K."/>
            <person name="James T.Y."/>
            <person name="O'Malley M.A."/>
            <person name="Stajich J.E."/>
            <person name="Spatafora J.W."/>
            <person name="Visel A."/>
            <person name="Grigoriev I.V."/>
        </authorList>
    </citation>
    <scope>NUCLEOTIDE SEQUENCE [LARGE SCALE GENOMIC DNA]</scope>
    <source>
        <strain evidence="9 10">12-1054</strain>
    </source>
</reference>
<dbReference type="GO" id="GO:0031966">
    <property type="term" value="C:mitochondrial membrane"/>
    <property type="evidence" value="ECO:0007669"/>
    <property type="project" value="UniProtKB-SubCell"/>
</dbReference>
<keyword evidence="10" id="KW-1185">Reference proteome</keyword>
<evidence type="ECO:0000256" key="3">
    <source>
        <dbReference type="ARBA" id="ARBA00022692"/>
    </source>
</evidence>
<feature type="region of interest" description="Disordered" evidence="8">
    <location>
        <begin position="98"/>
        <end position="155"/>
    </location>
</feature>
<keyword evidence="4" id="KW-0677">Repeat</keyword>
<dbReference type="GeneID" id="63786362"/>
<feature type="compositionally biased region" description="Basic and acidic residues" evidence="8">
    <location>
        <begin position="125"/>
        <end position="146"/>
    </location>
</feature>
<dbReference type="PANTHER" id="PTHR24089">
    <property type="entry name" value="SOLUTE CARRIER FAMILY 25"/>
    <property type="match status" value="1"/>
</dbReference>
<keyword evidence="5" id="KW-1133">Transmembrane helix</keyword>
<dbReference type="InterPro" id="IPR018108">
    <property type="entry name" value="MCP_transmembrane"/>
</dbReference>
<dbReference type="AlphaFoldDB" id="A0A1Y2F7R7"/>
<dbReference type="PROSITE" id="PS50920">
    <property type="entry name" value="SOLCAR"/>
    <property type="match status" value="1"/>
</dbReference>